<keyword evidence="2 5" id="KW-0378">Hydrolase</keyword>
<evidence type="ECO:0000259" key="4">
    <source>
        <dbReference type="Pfam" id="PF08386"/>
    </source>
</evidence>
<dbReference type="PANTHER" id="PTHR43248:SF25">
    <property type="entry name" value="AB HYDROLASE-1 DOMAIN-CONTAINING PROTEIN-RELATED"/>
    <property type="match status" value="1"/>
</dbReference>
<keyword evidence="6" id="KW-1185">Reference proteome</keyword>
<sequence>MYPLDKPHEPRPRRELSPRFPILLALLLTCLWNAEPISRVLFSSPGSELPTPGSPLLHEKSLLKWSTCPDNSTFYCSYLAVPLDYDEPDADDKAVLAIRMYPATVPDSERLGSIFTNPGGPGGSGHANLLRTGPLLSNIFDGKFDIVSWDPRGINMTTPRVSCHATDLHRKLYALSHETGDLSFNEKDKALLNKTLLTADARAQLLTDICRDVVGDKVLRSVTTVNVARDLDEMREAVGDDGLHYWGFSYGTTLGATYVAMFPEHADKVILDGVVYAPEQYTSLVAHGLSAGKSTNGVFDGFISNCISAGSERCALIKSNSTTTTPKDLSARIWALSARLAGMPLPVPHPTSKSGGIPTILHRTHLIGAIFSALYRPASWAALAEALVQAESGNGAALAELSEAGGKDWEVLRRNVTDAQRAEEAGWGGGVMGASEGGMAVSCGDAPPSEVSTGDEEVWTYAWLGWLHELAEPNPLGGPDWFDSVVRCRHWGRVQPPPARYEGSWELGGARKPKNPVIFVSNSFDPITPITSGRRMVETFGKEHARLLHNNGSGHCSTNHPSVCIAKALKAYMINGTLFDEGTVCQPDEGIMFPPKDGKNSCKDDIGAGGDKELRRTLRLLADAGIGMPPDV</sequence>
<feature type="domain" description="AB hydrolase-1" evidence="3">
    <location>
        <begin position="118"/>
        <end position="278"/>
    </location>
</feature>
<dbReference type="PANTHER" id="PTHR43248">
    <property type="entry name" value="2-SUCCINYL-6-HYDROXY-2,4-CYCLOHEXADIENE-1-CARBOXYLATE SYNTHASE"/>
    <property type="match status" value="1"/>
</dbReference>
<dbReference type="GO" id="GO:0016787">
    <property type="term" value="F:hydrolase activity"/>
    <property type="evidence" value="ECO:0007669"/>
    <property type="project" value="UniProtKB-KW"/>
</dbReference>
<dbReference type="Pfam" id="PF00561">
    <property type="entry name" value="Abhydrolase_1"/>
    <property type="match status" value="1"/>
</dbReference>
<reference evidence="5" key="1">
    <citation type="submission" date="2023-03" db="EMBL/GenBank/DDBJ databases">
        <title>Massive genome expansion in bonnet fungi (Mycena s.s.) driven by repeated elements and novel gene families across ecological guilds.</title>
        <authorList>
            <consortium name="Lawrence Berkeley National Laboratory"/>
            <person name="Harder C.B."/>
            <person name="Miyauchi S."/>
            <person name="Viragh M."/>
            <person name="Kuo A."/>
            <person name="Thoen E."/>
            <person name="Andreopoulos B."/>
            <person name="Lu D."/>
            <person name="Skrede I."/>
            <person name="Drula E."/>
            <person name="Henrissat B."/>
            <person name="Morin E."/>
            <person name="Kohler A."/>
            <person name="Barry K."/>
            <person name="LaButti K."/>
            <person name="Morin E."/>
            <person name="Salamov A."/>
            <person name="Lipzen A."/>
            <person name="Mereny Z."/>
            <person name="Hegedus B."/>
            <person name="Baldrian P."/>
            <person name="Stursova M."/>
            <person name="Weitz H."/>
            <person name="Taylor A."/>
            <person name="Grigoriev I.V."/>
            <person name="Nagy L.G."/>
            <person name="Martin F."/>
            <person name="Kauserud H."/>
        </authorList>
    </citation>
    <scope>NUCLEOTIDE SEQUENCE</scope>
    <source>
        <strain evidence="5">9284</strain>
    </source>
</reference>
<dbReference type="Pfam" id="PF08386">
    <property type="entry name" value="Abhydrolase_4"/>
    <property type="match status" value="1"/>
</dbReference>
<evidence type="ECO:0000313" key="6">
    <source>
        <dbReference type="Proteomes" id="UP001221142"/>
    </source>
</evidence>
<protein>
    <submittedName>
        <fullName evidence="5">Alpha/Beta hydrolase protein</fullName>
    </submittedName>
</protein>
<dbReference type="EMBL" id="JARKIF010000029">
    <property type="protein sequence ID" value="KAJ7613132.1"/>
    <property type="molecule type" value="Genomic_DNA"/>
</dbReference>
<evidence type="ECO:0000259" key="3">
    <source>
        <dbReference type="Pfam" id="PF00561"/>
    </source>
</evidence>
<comment type="similarity">
    <text evidence="1">Belongs to the peptidase S33 family.</text>
</comment>
<name>A0AAD7FD52_9AGAR</name>
<evidence type="ECO:0000256" key="2">
    <source>
        <dbReference type="ARBA" id="ARBA00022801"/>
    </source>
</evidence>
<organism evidence="5 6">
    <name type="scientific">Roridomyces roridus</name>
    <dbReference type="NCBI Taxonomy" id="1738132"/>
    <lineage>
        <taxon>Eukaryota</taxon>
        <taxon>Fungi</taxon>
        <taxon>Dikarya</taxon>
        <taxon>Basidiomycota</taxon>
        <taxon>Agaricomycotina</taxon>
        <taxon>Agaricomycetes</taxon>
        <taxon>Agaricomycetidae</taxon>
        <taxon>Agaricales</taxon>
        <taxon>Marasmiineae</taxon>
        <taxon>Mycenaceae</taxon>
        <taxon>Roridomyces</taxon>
    </lineage>
</organism>
<dbReference type="InterPro" id="IPR029058">
    <property type="entry name" value="AB_hydrolase_fold"/>
</dbReference>
<comment type="caution">
    <text evidence="5">The sequence shown here is derived from an EMBL/GenBank/DDBJ whole genome shotgun (WGS) entry which is preliminary data.</text>
</comment>
<dbReference type="InterPro" id="IPR013595">
    <property type="entry name" value="Pept_S33_TAP-like_C"/>
</dbReference>
<accession>A0AAD7FD52</accession>
<dbReference type="SUPFAM" id="SSF53474">
    <property type="entry name" value="alpha/beta-Hydrolases"/>
    <property type="match status" value="1"/>
</dbReference>
<dbReference type="AlphaFoldDB" id="A0AAD7FD52"/>
<proteinExistence type="inferred from homology"/>
<dbReference type="Gene3D" id="3.40.50.1820">
    <property type="entry name" value="alpha/beta hydrolase"/>
    <property type="match status" value="1"/>
</dbReference>
<feature type="domain" description="Peptidase S33 tripeptidyl aminopeptidase-like C-terminal" evidence="4">
    <location>
        <begin position="475"/>
        <end position="585"/>
    </location>
</feature>
<dbReference type="InterPro" id="IPR000073">
    <property type="entry name" value="AB_hydrolase_1"/>
</dbReference>
<evidence type="ECO:0000313" key="5">
    <source>
        <dbReference type="EMBL" id="KAJ7613132.1"/>
    </source>
</evidence>
<dbReference type="Proteomes" id="UP001221142">
    <property type="component" value="Unassembled WGS sequence"/>
</dbReference>
<gene>
    <name evidence="5" type="ORF">FB45DRAFT_1036659</name>
</gene>
<evidence type="ECO:0000256" key="1">
    <source>
        <dbReference type="ARBA" id="ARBA00010088"/>
    </source>
</evidence>
<dbReference type="InterPro" id="IPR051601">
    <property type="entry name" value="Serine_prot/Carboxylest_S33"/>
</dbReference>